<sequence>MTTPTTPLITYRLGLWLVDTHRDRVGEVMATDDGAIQLRPPGGGLEWDASLQGVRLATAAERRAAGVATESQPFVVNRSGTATRGGHA</sequence>
<evidence type="ECO:0000313" key="2">
    <source>
        <dbReference type="Proteomes" id="UP001499895"/>
    </source>
</evidence>
<name>A0ABP3KGE5_9ACTN</name>
<comment type="caution">
    <text evidence="1">The sequence shown here is derived from an EMBL/GenBank/DDBJ whole genome shotgun (WGS) entry which is preliminary data.</text>
</comment>
<protein>
    <submittedName>
        <fullName evidence="1">Uncharacterized protein</fullName>
    </submittedName>
</protein>
<reference evidence="2" key="1">
    <citation type="journal article" date="2019" name="Int. J. Syst. Evol. Microbiol.">
        <title>The Global Catalogue of Microorganisms (GCM) 10K type strain sequencing project: providing services to taxonomists for standard genome sequencing and annotation.</title>
        <authorList>
            <consortium name="The Broad Institute Genomics Platform"/>
            <consortium name="The Broad Institute Genome Sequencing Center for Infectious Disease"/>
            <person name="Wu L."/>
            <person name="Ma J."/>
        </authorList>
    </citation>
    <scope>NUCLEOTIDE SEQUENCE [LARGE SCALE GENOMIC DNA]</scope>
    <source>
        <strain evidence="2">JCM 10649</strain>
    </source>
</reference>
<dbReference type="EMBL" id="BAAAHB010000061">
    <property type="protein sequence ID" value="GAA0479211.1"/>
    <property type="molecule type" value="Genomic_DNA"/>
</dbReference>
<evidence type="ECO:0000313" key="1">
    <source>
        <dbReference type="EMBL" id="GAA0479211.1"/>
    </source>
</evidence>
<keyword evidence="2" id="KW-1185">Reference proteome</keyword>
<organism evidence="1 2">
    <name type="scientific">Streptomyces stramineus</name>
    <dbReference type="NCBI Taxonomy" id="173861"/>
    <lineage>
        <taxon>Bacteria</taxon>
        <taxon>Bacillati</taxon>
        <taxon>Actinomycetota</taxon>
        <taxon>Actinomycetes</taxon>
        <taxon>Kitasatosporales</taxon>
        <taxon>Streptomycetaceae</taxon>
        <taxon>Streptomyces</taxon>
    </lineage>
</organism>
<gene>
    <name evidence="1" type="ORF">GCM10009544_46420</name>
</gene>
<accession>A0ABP3KGE5</accession>
<proteinExistence type="predicted"/>
<dbReference type="Proteomes" id="UP001499895">
    <property type="component" value="Unassembled WGS sequence"/>
</dbReference>